<dbReference type="PANTHER" id="PTHR46154">
    <property type="match status" value="1"/>
</dbReference>
<evidence type="ECO:0000313" key="3">
    <source>
        <dbReference type="EMBL" id="KAH3853920.1"/>
    </source>
</evidence>
<dbReference type="PANTHER" id="PTHR46154:SF4">
    <property type="entry name" value="UREA ACTIVE TRANSPORTER"/>
    <property type="match status" value="1"/>
</dbReference>
<sequence length="150" mass="16582">MYRTTHYVLTPLFVSSSSGGFGTCFVDQSFWQSSVAAKPRQGVLGFLAGGLVWFSIPFALASTMGLGYIALSAYQDTSLLSEEEVNQGMLHTTQRYGHNLVNREPMCVVHKGQLDTLLRKEKNPGMSLSVSAIDTYMNRLKWSVDMCAKT</sequence>
<dbReference type="GO" id="GO:0015204">
    <property type="term" value="F:urea transmembrane transporter activity"/>
    <property type="evidence" value="ECO:0007669"/>
    <property type="project" value="InterPro"/>
</dbReference>
<accession>A0A9D4R5G2</accession>
<keyword evidence="1" id="KW-0813">Transport</keyword>
<keyword evidence="2" id="KW-0812">Transmembrane</keyword>
<dbReference type="GO" id="GO:0005886">
    <property type="term" value="C:plasma membrane"/>
    <property type="evidence" value="ECO:0007669"/>
    <property type="project" value="TreeGrafter"/>
</dbReference>
<dbReference type="EMBL" id="JAIWYP010000003">
    <property type="protein sequence ID" value="KAH3853920.1"/>
    <property type="molecule type" value="Genomic_DNA"/>
</dbReference>
<reference evidence="3" key="1">
    <citation type="journal article" date="2019" name="bioRxiv">
        <title>The Genome of the Zebra Mussel, Dreissena polymorpha: A Resource for Invasive Species Research.</title>
        <authorList>
            <person name="McCartney M.A."/>
            <person name="Auch B."/>
            <person name="Kono T."/>
            <person name="Mallez S."/>
            <person name="Zhang Y."/>
            <person name="Obille A."/>
            <person name="Becker A."/>
            <person name="Abrahante J.E."/>
            <person name="Garbe J."/>
            <person name="Badalamenti J.P."/>
            <person name="Herman A."/>
            <person name="Mangelson H."/>
            <person name="Liachko I."/>
            <person name="Sullivan S."/>
            <person name="Sone E.D."/>
            <person name="Koren S."/>
            <person name="Silverstein K.A.T."/>
            <person name="Beckman K.B."/>
            <person name="Gohl D.M."/>
        </authorList>
    </citation>
    <scope>NUCLEOTIDE SEQUENCE</scope>
    <source>
        <strain evidence="3">Duluth1</strain>
        <tissue evidence="3">Whole animal</tissue>
    </source>
</reference>
<proteinExistence type="predicted"/>
<comment type="caution">
    <text evidence="3">The sequence shown here is derived from an EMBL/GenBank/DDBJ whole genome shotgun (WGS) entry which is preliminary data.</text>
</comment>
<keyword evidence="2" id="KW-1133">Transmembrane helix</keyword>
<keyword evidence="4" id="KW-1185">Reference proteome</keyword>
<dbReference type="AlphaFoldDB" id="A0A9D4R5G2"/>
<dbReference type="InterPro" id="IPR031155">
    <property type="entry name" value="DUR"/>
</dbReference>
<dbReference type="InterPro" id="IPR038377">
    <property type="entry name" value="Na/Glc_symporter_sf"/>
</dbReference>
<reference evidence="3" key="2">
    <citation type="submission" date="2020-11" db="EMBL/GenBank/DDBJ databases">
        <authorList>
            <person name="McCartney M.A."/>
            <person name="Auch B."/>
            <person name="Kono T."/>
            <person name="Mallez S."/>
            <person name="Becker A."/>
            <person name="Gohl D.M."/>
            <person name="Silverstein K.A.T."/>
            <person name="Koren S."/>
            <person name="Bechman K.B."/>
            <person name="Herman A."/>
            <person name="Abrahante J.E."/>
            <person name="Garbe J."/>
        </authorList>
    </citation>
    <scope>NUCLEOTIDE SEQUENCE</scope>
    <source>
        <strain evidence="3">Duluth1</strain>
        <tissue evidence="3">Whole animal</tissue>
    </source>
</reference>
<evidence type="ECO:0000256" key="1">
    <source>
        <dbReference type="ARBA" id="ARBA00022448"/>
    </source>
</evidence>
<evidence type="ECO:0000313" key="4">
    <source>
        <dbReference type="Proteomes" id="UP000828390"/>
    </source>
</evidence>
<dbReference type="Proteomes" id="UP000828390">
    <property type="component" value="Unassembled WGS sequence"/>
</dbReference>
<keyword evidence="2" id="KW-0472">Membrane</keyword>
<dbReference type="Gene3D" id="1.20.1730.10">
    <property type="entry name" value="Sodium/glucose cotransporter"/>
    <property type="match status" value="1"/>
</dbReference>
<evidence type="ECO:0000256" key="2">
    <source>
        <dbReference type="SAM" id="Phobius"/>
    </source>
</evidence>
<name>A0A9D4R5G2_DREPO</name>
<gene>
    <name evidence="3" type="ORF">DPMN_096458</name>
</gene>
<organism evidence="3 4">
    <name type="scientific">Dreissena polymorpha</name>
    <name type="common">Zebra mussel</name>
    <name type="synonym">Mytilus polymorpha</name>
    <dbReference type="NCBI Taxonomy" id="45954"/>
    <lineage>
        <taxon>Eukaryota</taxon>
        <taxon>Metazoa</taxon>
        <taxon>Spiralia</taxon>
        <taxon>Lophotrochozoa</taxon>
        <taxon>Mollusca</taxon>
        <taxon>Bivalvia</taxon>
        <taxon>Autobranchia</taxon>
        <taxon>Heteroconchia</taxon>
        <taxon>Euheterodonta</taxon>
        <taxon>Imparidentia</taxon>
        <taxon>Neoheterodontei</taxon>
        <taxon>Myida</taxon>
        <taxon>Dreissenoidea</taxon>
        <taxon>Dreissenidae</taxon>
        <taxon>Dreissena</taxon>
    </lineage>
</organism>
<feature type="transmembrane region" description="Helical" evidence="2">
    <location>
        <begin position="46"/>
        <end position="71"/>
    </location>
</feature>
<protein>
    <submittedName>
        <fullName evidence="3">Uncharacterized protein</fullName>
    </submittedName>
</protein>